<dbReference type="InterPro" id="IPR053137">
    <property type="entry name" value="NLR-like"/>
</dbReference>
<accession>A0A2H3FNU8</accession>
<evidence type="ECO:0000313" key="3">
    <source>
        <dbReference type="Proteomes" id="UP000219602"/>
    </source>
</evidence>
<name>A0A2H3FNU8_FUSOX</name>
<dbReference type="InterPro" id="IPR011990">
    <property type="entry name" value="TPR-like_helical_dom_sf"/>
</dbReference>
<dbReference type="AlphaFoldDB" id="A0A2H3FNU8"/>
<dbReference type="Pfam" id="PF13424">
    <property type="entry name" value="TPR_12"/>
    <property type="match status" value="1"/>
</dbReference>
<reference evidence="2 3" key="1">
    <citation type="journal article" date="2016" name="Environ. Microbiol.">
        <title>Effector profiles distinguish formae speciales of Fusarium oxysporum.</title>
        <authorList>
            <person name="van Dam P."/>
            <person name="Fokkens L."/>
            <person name="Schmidt S.M."/>
            <person name="Linmans J.H."/>
            <person name="Kistler H.C."/>
            <person name="Ma L.J."/>
            <person name="Rep M."/>
        </authorList>
    </citation>
    <scope>NUCLEOTIDE SEQUENCE [LARGE SCALE GENOMIC DNA]</scope>
    <source>
        <strain evidence="2 3">Forc016</strain>
    </source>
</reference>
<dbReference type="STRING" id="327505.A0A2H3FNU8"/>
<feature type="region of interest" description="Disordered" evidence="1">
    <location>
        <begin position="1"/>
        <end position="30"/>
    </location>
</feature>
<organism evidence="2 3">
    <name type="scientific">Fusarium oxysporum f. sp. radicis-cucumerinum</name>
    <dbReference type="NCBI Taxonomy" id="327505"/>
    <lineage>
        <taxon>Eukaryota</taxon>
        <taxon>Fungi</taxon>
        <taxon>Dikarya</taxon>
        <taxon>Ascomycota</taxon>
        <taxon>Pezizomycotina</taxon>
        <taxon>Sordariomycetes</taxon>
        <taxon>Hypocreomycetidae</taxon>
        <taxon>Hypocreales</taxon>
        <taxon>Nectriaceae</taxon>
        <taxon>Fusarium</taxon>
        <taxon>Fusarium oxysporum species complex</taxon>
    </lineage>
</organism>
<dbReference type="PANTHER" id="PTHR46082:SF6">
    <property type="entry name" value="AAA+ ATPASE DOMAIN-CONTAINING PROTEIN-RELATED"/>
    <property type="match status" value="1"/>
</dbReference>
<dbReference type="Gene3D" id="1.25.40.10">
    <property type="entry name" value="Tetratricopeptide repeat domain"/>
    <property type="match status" value="2"/>
</dbReference>
<evidence type="ECO:0008006" key="4">
    <source>
        <dbReference type="Google" id="ProtNLM"/>
    </source>
</evidence>
<proteinExistence type="predicted"/>
<evidence type="ECO:0000256" key="1">
    <source>
        <dbReference type="SAM" id="MobiDB-lite"/>
    </source>
</evidence>
<reference evidence="2 3" key="2">
    <citation type="journal article" date="2017" name="Sci. Rep.">
        <title>A mobile pathogenicity chromosome in Fusarium oxysporum for infection of multiple cucurbit species.</title>
        <authorList>
            <person name="van Dam P."/>
            <person name="Fokkens L."/>
            <person name="Ayukawa Y."/>
            <person name="van der Gragt M."/>
            <person name="Ter Horst A."/>
            <person name="Brankovics B."/>
            <person name="Houterman P.M."/>
            <person name="Arie T."/>
            <person name="Rep M."/>
        </authorList>
    </citation>
    <scope>NUCLEOTIDE SEQUENCE [LARGE SCALE GENOMIC DNA]</scope>
    <source>
        <strain evidence="2 3">Forc016</strain>
    </source>
</reference>
<feature type="compositionally biased region" description="Polar residues" evidence="1">
    <location>
        <begin position="1"/>
        <end position="14"/>
    </location>
</feature>
<sequence length="277" mass="30274">MERTSDQIPSQGTSHDNKPPAKAAASPNHSFDKALEGGRKLKWLASDAPGFLYPTILSDMHDVAVLYGIKRQPQAAKGFLIAILEEMEEDHPDISKVQAQLALVCYELRHYKEATELVKHDEGRTFLEILSQDAASLDRMRDLVSALCRDGLYCESIAVAEQVLQVKRKMFGSSHHATIAAMCILGRTYCESGDTEKALGLVAESVSTSEGSLGSEHEITLICRYNLALVHSKQGELHLAELGCASIVDLLEDALGPTHGTCIECRCLLLAVREARS</sequence>
<dbReference type="Proteomes" id="UP000219602">
    <property type="component" value="Unassembled WGS sequence"/>
</dbReference>
<dbReference type="SUPFAM" id="SSF48452">
    <property type="entry name" value="TPR-like"/>
    <property type="match status" value="1"/>
</dbReference>
<evidence type="ECO:0000313" key="2">
    <source>
        <dbReference type="EMBL" id="PCD21351.1"/>
    </source>
</evidence>
<protein>
    <recommendedName>
        <fullName evidence="4">MalT-like TPR region domain-containing protein</fullName>
    </recommendedName>
</protein>
<dbReference type="EMBL" id="MABQ02000013">
    <property type="protein sequence ID" value="PCD21351.1"/>
    <property type="molecule type" value="Genomic_DNA"/>
</dbReference>
<comment type="caution">
    <text evidence="2">The sequence shown here is derived from an EMBL/GenBank/DDBJ whole genome shotgun (WGS) entry which is preliminary data.</text>
</comment>
<gene>
    <name evidence="2" type="ORF">AU210_016317</name>
</gene>
<dbReference type="PANTHER" id="PTHR46082">
    <property type="entry name" value="ATP/GTP-BINDING PROTEIN-RELATED"/>
    <property type="match status" value="1"/>
</dbReference>